<dbReference type="InterPro" id="IPR047650">
    <property type="entry name" value="Transpos_IS110"/>
</dbReference>
<dbReference type="GO" id="GO:0006313">
    <property type="term" value="P:DNA transposition"/>
    <property type="evidence" value="ECO:0007669"/>
    <property type="project" value="InterPro"/>
</dbReference>
<proteinExistence type="predicted"/>
<dbReference type="NCBIfam" id="NF033542">
    <property type="entry name" value="transpos_IS110"/>
    <property type="match status" value="1"/>
</dbReference>
<dbReference type="PANTHER" id="PTHR33055:SF16">
    <property type="entry name" value="TRANSPOSASE FOR INSERTION SEQUENCE ELEMENT IS1547"/>
    <property type="match status" value="1"/>
</dbReference>
<accession>A0A679FCT8</accession>
<gene>
    <name evidence="3" type="ORF">EIMP208_070</name>
</gene>
<name>A0A679FCT8_KLEPN</name>
<evidence type="ECO:0000259" key="2">
    <source>
        <dbReference type="Pfam" id="PF02371"/>
    </source>
</evidence>
<dbReference type="InterPro" id="IPR002525">
    <property type="entry name" value="Transp_IS110-like_N"/>
</dbReference>
<dbReference type="AlphaFoldDB" id="A0A679FCT8"/>
<protein>
    <submittedName>
        <fullName evidence="3">IS110 family transposase</fullName>
    </submittedName>
</protein>
<geneLocation type="plasmid" evidence="3">
    <name>pE208_IMP6</name>
</geneLocation>
<sequence length="379" mass="42034">MVDKVTEAAVVGGVDTHKDLHVAAVVDQNNKVLGTQYFSTTRQGYRQMLAWMTSFGTLKRIGVECTGTYGSGLLRYFQNAGLEVLEVTAPDRMERRKRGKSDTIDAECAAHAAFSGIRTVTPKTRDGMIESLRVLKTCRKTAISARRVALQIIHSNIISAPDELREQLRNMTRMQLIRTLGSWRPDASEYRNVTNVYRISLKSLARRYLELHDEIADLDVMIAAIVDELAPELIKRNAIGYESASQLLITAGDNPQRLRSESGFAALCGVSPVPVSSGKTNRYRLNRGGDRAANSALHIIAIGRLRTDAKTKEYVARRVAEGHTKMGTVAKLAMRQPFVLFKGLTFQKLCLPGAFRPGDHHNKMLRPGLCVVHASPQYL</sequence>
<dbReference type="PANTHER" id="PTHR33055">
    <property type="entry name" value="TRANSPOSASE FOR INSERTION SEQUENCE ELEMENT IS1111A"/>
    <property type="match status" value="1"/>
</dbReference>
<feature type="domain" description="Transposase IS116/IS110/IS902 C-terminal" evidence="2">
    <location>
        <begin position="238"/>
        <end position="315"/>
    </location>
</feature>
<dbReference type="Pfam" id="PF02371">
    <property type="entry name" value="Transposase_20"/>
    <property type="match status" value="1"/>
</dbReference>
<organism evidence="3">
    <name type="scientific">Klebsiella pneumoniae</name>
    <dbReference type="NCBI Taxonomy" id="573"/>
    <lineage>
        <taxon>Bacteria</taxon>
        <taxon>Pseudomonadati</taxon>
        <taxon>Pseudomonadota</taxon>
        <taxon>Gammaproteobacteria</taxon>
        <taxon>Enterobacterales</taxon>
        <taxon>Enterobacteriaceae</taxon>
        <taxon>Klebsiella/Raoultella group</taxon>
        <taxon>Klebsiella</taxon>
        <taxon>Klebsiella pneumoniae complex</taxon>
    </lineage>
</organism>
<evidence type="ECO:0000259" key="1">
    <source>
        <dbReference type="Pfam" id="PF01548"/>
    </source>
</evidence>
<dbReference type="GO" id="GO:0004803">
    <property type="term" value="F:transposase activity"/>
    <property type="evidence" value="ECO:0007669"/>
    <property type="project" value="InterPro"/>
</dbReference>
<dbReference type="GO" id="GO:0003677">
    <property type="term" value="F:DNA binding"/>
    <property type="evidence" value="ECO:0007669"/>
    <property type="project" value="InterPro"/>
</dbReference>
<dbReference type="InterPro" id="IPR003346">
    <property type="entry name" value="Transposase_20"/>
</dbReference>
<dbReference type="Pfam" id="PF01548">
    <property type="entry name" value="DEDD_Tnp_IS110"/>
    <property type="match status" value="1"/>
</dbReference>
<keyword evidence="3" id="KW-0614">Plasmid</keyword>
<dbReference type="EMBL" id="AP022352">
    <property type="protein sequence ID" value="BBU77564.1"/>
    <property type="molecule type" value="Genomic_DNA"/>
</dbReference>
<feature type="domain" description="Transposase IS110-like N-terminal" evidence="1">
    <location>
        <begin position="13"/>
        <end position="149"/>
    </location>
</feature>
<reference evidence="3" key="1">
    <citation type="submission" date="2020-01" db="EMBL/GenBank/DDBJ databases">
        <title>Dynamics of blaIMP-6 dissemination in carbapenem resistant Enterobacteriacea isolated from regional surveillance in Osaka, Japan.</title>
        <authorList>
            <person name="Abe R."/>
            <person name="Akeda Y."/>
            <person name="Sugawara Y."/>
            <person name="Yamamoto N."/>
            <person name="Tomono K."/>
            <person name="Takeuchi D."/>
            <person name="Kawahara R."/>
            <person name="Hamada S."/>
        </authorList>
    </citation>
    <scope>NUCLEOTIDE SEQUENCE</scope>
    <source>
        <strain evidence="3">E208</strain>
        <plasmid evidence="3">pE208_IMP6</plasmid>
    </source>
</reference>
<evidence type="ECO:0000313" key="3">
    <source>
        <dbReference type="EMBL" id="BBU77564.1"/>
    </source>
</evidence>